<name>A0ABN1VJ22_9MICO</name>
<evidence type="ECO:0000313" key="11">
    <source>
        <dbReference type="Proteomes" id="UP001500943"/>
    </source>
</evidence>
<proteinExistence type="inferred from homology"/>
<dbReference type="RefSeq" id="WP_343922903.1">
    <property type="nucleotide sequence ID" value="NZ_BAAAKW010000014.1"/>
</dbReference>
<dbReference type="PANTHER" id="PTHR12358">
    <property type="entry name" value="SPHINGOSINE KINASE"/>
    <property type="match status" value="1"/>
</dbReference>
<evidence type="ECO:0000256" key="6">
    <source>
        <dbReference type="ARBA" id="ARBA00022840"/>
    </source>
</evidence>
<evidence type="ECO:0000256" key="1">
    <source>
        <dbReference type="ARBA" id="ARBA00001946"/>
    </source>
</evidence>
<evidence type="ECO:0000256" key="5">
    <source>
        <dbReference type="ARBA" id="ARBA00022777"/>
    </source>
</evidence>
<keyword evidence="5 10" id="KW-0418">Kinase</keyword>
<dbReference type="PROSITE" id="PS50146">
    <property type="entry name" value="DAGK"/>
    <property type="match status" value="1"/>
</dbReference>
<dbReference type="Gene3D" id="2.60.200.40">
    <property type="match status" value="1"/>
</dbReference>
<dbReference type="InterPro" id="IPR045540">
    <property type="entry name" value="YegS/DAGK_C"/>
</dbReference>
<reference evidence="10 11" key="1">
    <citation type="journal article" date="2019" name="Int. J. Syst. Evol. Microbiol.">
        <title>The Global Catalogue of Microorganisms (GCM) 10K type strain sequencing project: providing services to taxonomists for standard genome sequencing and annotation.</title>
        <authorList>
            <consortium name="The Broad Institute Genomics Platform"/>
            <consortium name="The Broad Institute Genome Sequencing Center for Infectious Disease"/>
            <person name="Wu L."/>
            <person name="Ma J."/>
        </authorList>
    </citation>
    <scope>NUCLEOTIDE SEQUENCE [LARGE SCALE GENOMIC DNA]</scope>
    <source>
        <strain evidence="10 11">JCM 12762</strain>
    </source>
</reference>
<dbReference type="InterPro" id="IPR016064">
    <property type="entry name" value="NAD/diacylglycerol_kinase_sf"/>
</dbReference>
<dbReference type="GO" id="GO:0016301">
    <property type="term" value="F:kinase activity"/>
    <property type="evidence" value="ECO:0007669"/>
    <property type="project" value="UniProtKB-KW"/>
</dbReference>
<keyword evidence="6" id="KW-0067">ATP-binding</keyword>
<evidence type="ECO:0000256" key="8">
    <source>
        <dbReference type="ARBA" id="ARBA00023264"/>
    </source>
</evidence>
<evidence type="ECO:0000313" key="10">
    <source>
        <dbReference type="EMBL" id="GAA1209072.1"/>
    </source>
</evidence>
<keyword evidence="3" id="KW-0808">Transferase</keyword>
<evidence type="ECO:0000256" key="3">
    <source>
        <dbReference type="ARBA" id="ARBA00022679"/>
    </source>
</evidence>
<dbReference type="Pfam" id="PF00781">
    <property type="entry name" value="DAGK_cat"/>
    <property type="match status" value="1"/>
</dbReference>
<dbReference type="Proteomes" id="UP001500943">
    <property type="component" value="Unassembled WGS sequence"/>
</dbReference>
<protein>
    <submittedName>
        <fullName evidence="10">Diacylglycerol kinase family protein</fullName>
    </submittedName>
</protein>
<sequence length="339" mass="36482">MTAPTRENTSSPQTAAVIYNPIKVDLDAIRSAVAAAEEVAGWNPTQYFSTTEDDPGQGATREALDAGANMIIVAGGDGTVRAVAEVVHDSDATLALMPSGTGNLFARNLDLALDDIEDSVRTAFTGVDRPVDIGLIEIRDQNEKLTKHAFVVMAGLGLDAKMLVNTDEDLKKKIGWLAYVSAIAKSLADKSELRVKYRLDSGRAHAARAHTIIIGNCGFLTANVILLPDAAPDDGFFDVAVMRPEGVLGWMQIMGKVFWENGVLRRVKGGEALTTKDVRALNYVKSKQMTMRLQTAEEIELDGDSFGKAIALKARIKPAGLRMRVPQPESEKAKKSSAS</sequence>
<dbReference type="SMART" id="SM00046">
    <property type="entry name" value="DAGKc"/>
    <property type="match status" value="1"/>
</dbReference>
<evidence type="ECO:0000256" key="2">
    <source>
        <dbReference type="ARBA" id="ARBA00005983"/>
    </source>
</evidence>
<evidence type="ECO:0000256" key="4">
    <source>
        <dbReference type="ARBA" id="ARBA00022741"/>
    </source>
</evidence>
<keyword evidence="8" id="KW-1208">Phospholipid metabolism</keyword>
<evidence type="ECO:0000256" key="7">
    <source>
        <dbReference type="ARBA" id="ARBA00023209"/>
    </source>
</evidence>
<gene>
    <name evidence="10" type="ORF">GCM10009655_05170</name>
</gene>
<accession>A0ABN1VJ22</accession>
<comment type="caution">
    <text evidence="10">The sequence shown here is derived from an EMBL/GenBank/DDBJ whole genome shotgun (WGS) entry which is preliminary data.</text>
</comment>
<keyword evidence="11" id="KW-1185">Reference proteome</keyword>
<dbReference type="EMBL" id="BAAAKW010000014">
    <property type="protein sequence ID" value="GAA1209072.1"/>
    <property type="molecule type" value="Genomic_DNA"/>
</dbReference>
<dbReference type="InterPro" id="IPR017438">
    <property type="entry name" value="ATP-NAD_kinase_N"/>
</dbReference>
<organism evidence="10 11">
    <name type="scientific">Rhodoglobus aureus</name>
    <dbReference type="NCBI Taxonomy" id="191497"/>
    <lineage>
        <taxon>Bacteria</taxon>
        <taxon>Bacillati</taxon>
        <taxon>Actinomycetota</taxon>
        <taxon>Actinomycetes</taxon>
        <taxon>Micrococcales</taxon>
        <taxon>Microbacteriaceae</taxon>
        <taxon>Rhodoglobus</taxon>
    </lineage>
</organism>
<keyword evidence="7" id="KW-0444">Lipid biosynthesis</keyword>
<keyword evidence="4" id="KW-0547">Nucleotide-binding</keyword>
<dbReference type="Gene3D" id="3.40.50.10330">
    <property type="entry name" value="Probable inorganic polyphosphate/atp-NAD kinase, domain 1"/>
    <property type="match status" value="1"/>
</dbReference>
<dbReference type="PANTHER" id="PTHR12358:SF54">
    <property type="entry name" value="SPHINGOSINE KINASE RELATED PROTEIN"/>
    <property type="match status" value="1"/>
</dbReference>
<dbReference type="InterPro" id="IPR050187">
    <property type="entry name" value="Lipid_Phosphate_FormReg"/>
</dbReference>
<comment type="cofactor">
    <cofactor evidence="1">
        <name>Mg(2+)</name>
        <dbReference type="ChEBI" id="CHEBI:18420"/>
    </cofactor>
</comment>
<comment type="similarity">
    <text evidence="2">Belongs to the diacylglycerol/lipid kinase family.</text>
</comment>
<keyword evidence="7" id="KW-0594">Phospholipid biosynthesis</keyword>
<dbReference type="InterPro" id="IPR001206">
    <property type="entry name" value="Diacylglycerol_kinase_cat_dom"/>
</dbReference>
<dbReference type="Pfam" id="PF19279">
    <property type="entry name" value="YegS_C"/>
    <property type="match status" value="1"/>
</dbReference>
<dbReference type="SUPFAM" id="SSF111331">
    <property type="entry name" value="NAD kinase/diacylglycerol kinase-like"/>
    <property type="match status" value="1"/>
</dbReference>
<keyword evidence="7" id="KW-0443">Lipid metabolism</keyword>
<evidence type="ECO:0000259" key="9">
    <source>
        <dbReference type="PROSITE" id="PS50146"/>
    </source>
</evidence>
<feature type="domain" description="DAGKc" evidence="9">
    <location>
        <begin position="10"/>
        <end position="140"/>
    </location>
</feature>